<gene>
    <name evidence="2" type="ORF">ABIE21_002041</name>
</gene>
<evidence type="ECO:0000313" key="2">
    <source>
        <dbReference type="EMBL" id="MET4582531.1"/>
    </source>
</evidence>
<dbReference type="Proteomes" id="UP001549257">
    <property type="component" value="Unassembled WGS sequence"/>
</dbReference>
<evidence type="ECO:0000313" key="3">
    <source>
        <dbReference type="Proteomes" id="UP001549257"/>
    </source>
</evidence>
<organism evidence="2 3">
    <name type="scientific">Conyzicola nivalis</name>
    <dbReference type="NCBI Taxonomy" id="1477021"/>
    <lineage>
        <taxon>Bacteria</taxon>
        <taxon>Bacillati</taxon>
        <taxon>Actinomycetota</taxon>
        <taxon>Actinomycetes</taxon>
        <taxon>Micrococcales</taxon>
        <taxon>Microbacteriaceae</taxon>
        <taxon>Conyzicola</taxon>
    </lineage>
</organism>
<accession>A0ABV2QNA3</accession>
<dbReference type="Pfam" id="PF13673">
    <property type="entry name" value="Acetyltransf_10"/>
    <property type="match status" value="1"/>
</dbReference>
<proteinExistence type="predicted"/>
<dbReference type="RefSeq" id="WP_354024714.1">
    <property type="nucleotide sequence ID" value="NZ_JBEPSJ010000002.1"/>
</dbReference>
<reference evidence="2 3" key="1">
    <citation type="submission" date="2024-06" db="EMBL/GenBank/DDBJ databases">
        <title>Sorghum-associated microbial communities from plants grown in Nebraska, USA.</title>
        <authorList>
            <person name="Schachtman D."/>
        </authorList>
    </citation>
    <scope>NUCLEOTIDE SEQUENCE [LARGE SCALE GENOMIC DNA]</scope>
    <source>
        <strain evidence="2 3">2857</strain>
    </source>
</reference>
<dbReference type="InterPro" id="IPR016181">
    <property type="entry name" value="Acyl_CoA_acyltransferase"/>
</dbReference>
<dbReference type="Gene3D" id="3.40.630.30">
    <property type="match status" value="1"/>
</dbReference>
<comment type="caution">
    <text evidence="2">The sequence shown here is derived from an EMBL/GenBank/DDBJ whole genome shotgun (WGS) entry which is preliminary data.</text>
</comment>
<dbReference type="EMBL" id="JBEPSJ010000002">
    <property type="protein sequence ID" value="MET4582531.1"/>
    <property type="molecule type" value="Genomic_DNA"/>
</dbReference>
<keyword evidence="3" id="KW-1185">Reference proteome</keyword>
<dbReference type="SUPFAM" id="SSF55729">
    <property type="entry name" value="Acyl-CoA N-acyltransferases (Nat)"/>
    <property type="match status" value="1"/>
</dbReference>
<dbReference type="InterPro" id="IPR000182">
    <property type="entry name" value="GNAT_dom"/>
</dbReference>
<name>A0ABV2QNA3_9MICO</name>
<protein>
    <submittedName>
        <fullName evidence="2">ElaA protein</fullName>
    </submittedName>
</protein>
<sequence length="153" mass="17305">MPDCSLVHKQWGELTTSELYSIMKLRTDVFLVEQKVDEEELDNRDQVAEHFYIADAIGTAAYLRVLFDDSPEHLDAHRVVGRVVVRQDRRGEGLAQILLNRVLSLYGHEAMMLHAQEYVAPLYAKAGFSAFGEPYDEAGIAHISMYRPAAAPR</sequence>
<dbReference type="PROSITE" id="PS51186">
    <property type="entry name" value="GNAT"/>
    <property type="match status" value="1"/>
</dbReference>
<evidence type="ECO:0000259" key="1">
    <source>
        <dbReference type="PROSITE" id="PS51186"/>
    </source>
</evidence>
<feature type="domain" description="N-acetyltransferase" evidence="1">
    <location>
        <begin position="9"/>
        <end position="150"/>
    </location>
</feature>